<protein>
    <submittedName>
        <fullName evidence="2">Uncharacterized protein</fullName>
    </submittedName>
</protein>
<dbReference type="KEGG" id="ocn:CUC15_06715"/>
<dbReference type="Proteomes" id="UP000253908">
    <property type="component" value="Chromosome"/>
</dbReference>
<organism evidence="2 3">
    <name type="scientific">Oceanobacillus zhaokaii</name>
    <dbReference type="NCBI Taxonomy" id="2052660"/>
    <lineage>
        <taxon>Bacteria</taxon>
        <taxon>Bacillati</taxon>
        <taxon>Bacillota</taxon>
        <taxon>Bacilli</taxon>
        <taxon>Bacillales</taxon>
        <taxon>Bacillaceae</taxon>
        <taxon>Oceanobacillus</taxon>
    </lineage>
</organism>
<feature type="transmembrane region" description="Helical" evidence="1">
    <location>
        <begin position="181"/>
        <end position="202"/>
    </location>
</feature>
<feature type="transmembrane region" description="Helical" evidence="1">
    <location>
        <begin position="235"/>
        <end position="252"/>
    </location>
</feature>
<dbReference type="RefSeq" id="WP_114915920.1">
    <property type="nucleotide sequence ID" value="NZ_CP024848.1"/>
</dbReference>
<feature type="transmembrane region" description="Helical" evidence="1">
    <location>
        <begin position="63"/>
        <end position="89"/>
    </location>
</feature>
<keyword evidence="3" id="KW-1185">Reference proteome</keyword>
<keyword evidence="1" id="KW-1133">Transmembrane helix</keyword>
<name>A0A345PF43_9BACI</name>
<dbReference type="AlphaFoldDB" id="A0A345PF43"/>
<dbReference type="OrthoDB" id="2717873at2"/>
<evidence type="ECO:0000313" key="3">
    <source>
        <dbReference type="Proteomes" id="UP000253908"/>
    </source>
</evidence>
<evidence type="ECO:0000256" key="1">
    <source>
        <dbReference type="SAM" id="Phobius"/>
    </source>
</evidence>
<evidence type="ECO:0000313" key="2">
    <source>
        <dbReference type="EMBL" id="AXI08623.1"/>
    </source>
</evidence>
<accession>A0A345PF43</accession>
<keyword evidence="1" id="KW-0812">Transmembrane</keyword>
<proteinExistence type="predicted"/>
<feature type="transmembrane region" description="Helical" evidence="1">
    <location>
        <begin position="140"/>
        <end position="160"/>
    </location>
</feature>
<feature type="transmembrane region" description="Helical" evidence="1">
    <location>
        <begin position="326"/>
        <end position="343"/>
    </location>
</feature>
<feature type="transmembrane region" description="Helical" evidence="1">
    <location>
        <begin position="101"/>
        <end position="120"/>
    </location>
</feature>
<reference evidence="3" key="1">
    <citation type="submission" date="2017-11" db="EMBL/GenBank/DDBJ databases">
        <authorList>
            <person name="Zhu W."/>
        </authorList>
    </citation>
    <scope>NUCLEOTIDE SEQUENCE [LARGE SCALE GENOMIC DNA]</scope>
    <source>
        <strain evidence="3">160</strain>
    </source>
</reference>
<feature type="transmembrane region" description="Helical" evidence="1">
    <location>
        <begin position="20"/>
        <end position="43"/>
    </location>
</feature>
<keyword evidence="1" id="KW-0472">Membrane</keyword>
<dbReference type="EMBL" id="CP024848">
    <property type="protein sequence ID" value="AXI08623.1"/>
    <property type="molecule type" value="Genomic_DNA"/>
</dbReference>
<sequence>MEIGTQKLENKRGKHIIKWYSWIGYAILFWSVIYGSMNIYWLLGGKGYPFIQEEGTGVFSALFTYLPVQAGSAVFCVLCILGIFFSLAMHQQWGRMVPPRLIIVFSWGLAIFLLLFITDYRLIASIAYAFLLKFPYSWQILNQVACLIGGLLWVFAVISYQRKVRNACRDCGRKEKAKPFVLIKWAKWLTYTAAIAPLPYAITRFSWALGIPLGVERQMLEDFAKVNPMATLTEWVFGGLCIGGGLLTLGLIQKWGEVFPNWFPLFGGKRVPVLMAVIPASIVAIALTSAGFIFAFGFLAVALQLVPAEGMVLSEIVGTIGPTLSWMPWGAALGLSTVSYYYRRRGQCDYCGRND</sequence>
<gene>
    <name evidence="2" type="ORF">CUC15_06715</name>
</gene>
<feature type="transmembrane region" description="Helical" evidence="1">
    <location>
        <begin position="273"/>
        <end position="306"/>
    </location>
</feature>